<evidence type="ECO:0000313" key="4">
    <source>
        <dbReference type="EMBL" id="KDS48066.1"/>
    </source>
</evidence>
<keyword evidence="2" id="KW-0732">Signal</keyword>
<reference evidence="4 5" key="1">
    <citation type="submission" date="2014-04" db="EMBL/GenBank/DDBJ databases">
        <authorList>
            <person name="Sears C."/>
            <person name="Carroll K."/>
            <person name="Sack B.R."/>
            <person name="Qadri F."/>
            <person name="Myers L.L."/>
            <person name="Chung G.-T."/>
            <person name="Escheverria P."/>
            <person name="Fraser C.M."/>
            <person name="Sadzewicz L."/>
            <person name="Shefchek K.A."/>
            <person name="Tallon L."/>
            <person name="Das S.P."/>
            <person name="Daugherty S."/>
            <person name="Mongodin E.F."/>
        </authorList>
    </citation>
    <scope>NUCLEOTIDE SEQUENCE [LARGE SCALE GENOMIC DNA]</scope>
    <source>
        <strain evidence="4 5">3978 T3 ii</strain>
    </source>
</reference>
<dbReference type="RefSeq" id="WP_005831010.1">
    <property type="nucleotide sequence ID" value="NZ_JNHN01000184.1"/>
</dbReference>
<dbReference type="Gene3D" id="3.40.50.1110">
    <property type="entry name" value="SGNH hydrolase"/>
    <property type="match status" value="1"/>
</dbReference>
<protein>
    <recommendedName>
        <fullName evidence="3">Sialate O-acetylesterase domain-containing protein</fullName>
    </recommendedName>
</protein>
<organism evidence="4 5">
    <name type="scientific">Bacteroides uniformis str. 3978 T3 ii</name>
    <dbReference type="NCBI Taxonomy" id="1339349"/>
    <lineage>
        <taxon>Bacteria</taxon>
        <taxon>Pseudomonadati</taxon>
        <taxon>Bacteroidota</taxon>
        <taxon>Bacteroidia</taxon>
        <taxon>Bacteroidales</taxon>
        <taxon>Bacteroidaceae</taxon>
        <taxon>Bacteroides</taxon>
    </lineage>
</organism>
<dbReference type="InterPro" id="IPR039329">
    <property type="entry name" value="SIAE"/>
</dbReference>
<dbReference type="AlphaFoldDB" id="A0A078RZ12"/>
<dbReference type="EMBL" id="JNHN01000184">
    <property type="protein sequence ID" value="KDS48066.1"/>
    <property type="molecule type" value="Genomic_DNA"/>
</dbReference>
<evidence type="ECO:0000256" key="2">
    <source>
        <dbReference type="SAM" id="SignalP"/>
    </source>
</evidence>
<accession>A0A078RZ12</accession>
<dbReference type="SUPFAM" id="SSF52266">
    <property type="entry name" value="SGNH hydrolase"/>
    <property type="match status" value="1"/>
</dbReference>
<feature type="signal peptide" evidence="2">
    <location>
        <begin position="1"/>
        <end position="19"/>
    </location>
</feature>
<dbReference type="InterPro" id="IPR036514">
    <property type="entry name" value="SGNH_hydro_sf"/>
</dbReference>
<name>A0A078RZ12_BACUN</name>
<dbReference type="GeneID" id="99750207"/>
<sequence>MKSKVLALILLCGAASLGAKVKLPALVGDNMILQQQTEVKLWGTAAPEAEVRVTPSWNGQTMTCRADKDGGWTLAVETPAAGYTPYEITFDDGEKTTLKNILIGEVWLASGQSNMEMPLKGFAGCCIMNGADDIIVSAENKGVRMFTVPKHQTYELQTDCKGSWNISSIETAPDFSATAYYFATSLSRALRIPVGIICSAYGGSTVEGWISRELLENYPDISLNPDSIERLHPMLRPMLMYNAMLKPLQNYTIKGFIWYQGESNVGRHETYAERLADMVQLWRKEWGLGELPFYFAEIAPYAYGGTQQEKAAYLREAQFRAQSLIPNSGMISTNDLVEPYEMYNIHPRNKTKVGQRLSYLALNLTYGLKQIHCFGPQYKSWTAKGSEAWVSFDHLEMGICRNYDLRGFEVAGEDRVFHPADKVWLHWQTNEVVISSEKVSHPVSVRYCFHDFQIGTMIGGNELPTIPFRTDNW</sequence>
<comment type="caution">
    <text evidence="4">The sequence shown here is derived from an EMBL/GenBank/DDBJ whole genome shotgun (WGS) entry which is preliminary data.</text>
</comment>
<evidence type="ECO:0000313" key="5">
    <source>
        <dbReference type="Proteomes" id="UP000028013"/>
    </source>
</evidence>
<feature type="chain" id="PRO_5001744987" description="Sialate O-acetylesterase domain-containing protein" evidence="2">
    <location>
        <begin position="20"/>
        <end position="473"/>
    </location>
</feature>
<dbReference type="PANTHER" id="PTHR22901:SF0">
    <property type="entry name" value="SIALATE O-ACETYLESTERASE"/>
    <property type="match status" value="1"/>
</dbReference>
<dbReference type="Proteomes" id="UP000028013">
    <property type="component" value="Unassembled WGS sequence"/>
</dbReference>
<dbReference type="InterPro" id="IPR013783">
    <property type="entry name" value="Ig-like_fold"/>
</dbReference>
<dbReference type="GO" id="GO:0001681">
    <property type="term" value="F:sialate O-acetylesterase activity"/>
    <property type="evidence" value="ECO:0007669"/>
    <property type="project" value="InterPro"/>
</dbReference>
<evidence type="ECO:0000256" key="1">
    <source>
        <dbReference type="ARBA" id="ARBA00022801"/>
    </source>
</evidence>
<gene>
    <name evidence="4" type="ORF">M094_2998</name>
</gene>
<feature type="domain" description="Sialate O-acetylesterase" evidence="3">
    <location>
        <begin position="105"/>
        <end position="358"/>
    </location>
</feature>
<dbReference type="PATRIC" id="fig|1339349.3.peg.4051"/>
<proteinExistence type="predicted"/>
<dbReference type="GO" id="GO:0005975">
    <property type="term" value="P:carbohydrate metabolic process"/>
    <property type="evidence" value="ECO:0007669"/>
    <property type="project" value="TreeGrafter"/>
</dbReference>
<dbReference type="InterPro" id="IPR005181">
    <property type="entry name" value="SASA"/>
</dbReference>
<keyword evidence="1" id="KW-0378">Hydrolase</keyword>
<dbReference type="PANTHER" id="PTHR22901">
    <property type="entry name" value="SIALATE O-ACETYLESTERASE"/>
    <property type="match status" value="1"/>
</dbReference>
<dbReference type="Pfam" id="PF03629">
    <property type="entry name" value="SASA"/>
    <property type="match status" value="1"/>
</dbReference>
<evidence type="ECO:0000259" key="3">
    <source>
        <dbReference type="Pfam" id="PF03629"/>
    </source>
</evidence>
<dbReference type="Gene3D" id="2.60.40.10">
    <property type="entry name" value="Immunoglobulins"/>
    <property type="match status" value="1"/>
</dbReference>